<keyword evidence="1" id="KW-0732">Signal</keyword>
<name>A0A3P4AST3_THETH</name>
<evidence type="ECO:0000313" key="3">
    <source>
        <dbReference type="EMBL" id="VCU54212.1"/>
    </source>
</evidence>
<organism evidence="3 4">
    <name type="scientific">Thermus thermophilus</name>
    <dbReference type="NCBI Taxonomy" id="274"/>
    <lineage>
        <taxon>Bacteria</taxon>
        <taxon>Thermotogati</taxon>
        <taxon>Deinococcota</taxon>
        <taxon>Deinococci</taxon>
        <taxon>Thermales</taxon>
        <taxon>Thermaceae</taxon>
        <taxon>Thermus</taxon>
    </lineage>
</organism>
<reference evidence="3 4" key="1">
    <citation type="submission" date="2018-10" db="EMBL/GenBank/DDBJ databases">
        <authorList>
            <person name="Peiro R."/>
            <person name="Begona"/>
            <person name="Cbmso G."/>
            <person name="Lopez M."/>
            <person name="Gonzalez S."/>
            <person name="Sacristan E."/>
            <person name="Castillo E."/>
        </authorList>
    </citation>
    <scope>NUCLEOTIDE SEQUENCE [LARGE SCALE GENOMIC DNA]</scope>
    <source>
        <strain evidence="3">TTHNAR1</strain>
    </source>
</reference>
<gene>
    <name evidence="3" type="ORF">TTHN1_02021</name>
</gene>
<dbReference type="GO" id="GO:0030246">
    <property type="term" value="F:carbohydrate binding"/>
    <property type="evidence" value="ECO:0007669"/>
    <property type="project" value="InterPro"/>
</dbReference>
<dbReference type="PROSITE" id="PS51257">
    <property type="entry name" value="PROKAR_LIPOPROTEIN"/>
    <property type="match status" value="1"/>
</dbReference>
<dbReference type="SUPFAM" id="SSF49452">
    <property type="entry name" value="Starch-binding domain-like"/>
    <property type="match status" value="1"/>
</dbReference>
<feature type="domain" description="PEGA" evidence="2">
    <location>
        <begin position="35"/>
        <end position="107"/>
    </location>
</feature>
<dbReference type="EMBL" id="LR027517">
    <property type="protein sequence ID" value="VCU54212.1"/>
    <property type="molecule type" value="Genomic_DNA"/>
</dbReference>
<dbReference type="Gene3D" id="2.60.40.1120">
    <property type="entry name" value="Carboxypeptidase-like, regulatory domain"/>
    <property type="match status" value="1"/>
</dbReference>
<feature type="chain" id="PRO_5018322888" description="PEGA domain-containing protein" evidence="1">
    <location>
        <begin position="28"/>
        <end position="840"/>
    </location>
</feature>
<proteinExistence type="predicted"/>
<dbReference type="InterPro" id="IPR013784">
    <property type="entry name" value="Carb-bd-like_fold"/>
</dbReference>
<dbReference type="AlphaFoldDB" id="A0A3P4AST3"/>
<evidence type="ECO:0000313" key="4">
    <source>
        <dbReference type="Proteomes" id="UP000279841"/>
    </source>
</evidence>
<accession>A0A3P4AST3</accession>
<dbReference type="Proteomes" id="UP000279841">
    <property type="component" value="Chromosome"/>
</dbReference>
<evidence type="ECO:0000256" key="1">
    <source>
        <dbReference type="SAM" id="SignalP"/>
    </source>
</evidence>
<dbReference type="RefSeq" id="WP_172596945.1">
    <property type="nucleotide sequence ID" value="NZ_LR027517.1"/>
</dbReference>
<evidence type="ECO:0000259" key="2">
    <source>
        <dbReference type="Pfam" id="PF08308"/>
    </source>
</evidence>
<sequence precursor="true">MKGNRLRTLAFALVGGLALLFAGCGQQAQLAPTKGNLAVNVTPADAQVTVTGPNNYNQTFTGGKLLTDLEPGAYTVTASKQGYVTASKSAVVEAGKTTTVDLVLQPVQQGEPTTIAVEGLYDGNTNQPVDPNNVSGLVIVRAKVALGSVVPDKVQFLLDDNVEYEVSFGAATQGVRPQQATYTFEWNLNTAALANLAPKYLNGAHSVKARLVKGGDVVATTQASQVVFNNTDFAVVKLSGNALNKGGNRYYGGGPVTVEVVPVLYSGKAVQSVTLNFTGSGIDLNPDVSGTQPVKTLTSAPYVFTIPYNAANKVATLNGATFLSGSGVVTVTYTDSTSFNNRVWAVLDGSDVLVDSTGLFSNNPPFGLTNLKVDFYINAAGATALVCKGTTSLPSGGFATSGNLKAGLNGYTADAGVGGDTLVVDVKTTTNTTVLTDREIAISGSGCANAGALSGLSEGGFFRVHVKAVKDALGNTYTFSPASLSNAFGIDDTKPTVALATGYTNQAYFNSASLNTGSVAGADLNGNSVGATIAGWLNVNDPTSGTPPVASGINTNGYIWKVNGETITTVTTNQIPGLNDISATLGSAPQGYYTLTVQATDNAGNVSDPVTLQVLYDNTVPNVVFIQPTVTALTGGTSFTATARATDNADLRWGRVYWSYGSSIRFEAFSSTPKAFGAPGVTSQDYSGTLTALKPSSLVGDFSLFAWVQDMARNVPATSTLALSVTPANGNIAGSLSFVSETPDITQASGGSTTLTVSHSGGTAQVKAIHVYLWSNNDGTYDYYNYVADASPIGGGQYAVVITAPANLSTPSVLFVVEYDNGLALGYTYNYDSGAFTSVF</sequence>
<dbReference type="InterPro" id="IPR013229">
    <property type="entry name" value="PEGA"/>
</dbReference>
<protein>
    <recommendedName>
        <fullName evidence="2">PEGA domain-containing protein</fullName>
    </recommendedName>
</protein>
<feature type="signal peptide" evidence="1">
    <location>
        <begin position="1"/>
        <end position="27"/>
    </location>
</feature>
<dbReference type="Pfam" id="PF08308">
    <property type="entry name" value="PEGA"/>
    <property type="match status" value="1"/>
</dbReference>